<protein>
    <submittedName>
        <fullName evidence="2">Uncharacterized protein</fullName>
    </submittedName>
</protein>
<evidence type="ECO:0000313" key="2">
    <source>
        <dbReference type="EMBL" id="KKU15857.1"/>
    </source>
</evidence>
<evidence type="ECO:0000313" key="3">
    <source>
        <dbReference type="Proteomes" id="UP000034020"/>
    </source>
</evidence>
<gene>
    <name evidence="2" type="ORF">UX24_C0029G0008</name>
</gene>
<dbReference type="Proteomes" id="UP000034020">
    <property type="component" value="Unassembled WGS sequence"/>
</dbReference>
<dbReference type="AlphaFoldDB" id="A0A0G1N6B7"/>
<accession>A0A0G1N6B7</accession>
<proteinExistence type="predicted"/>
<feature type="transmembrane region" description="Helical" evidence="1">
    <location>
        <begin position="28"/>
        <end position="48"/>
    </location>
</feature>
<feature type="transmembrane region" description="Helical" evidence="1">
    <location>
        <begin position="112"/>
        <end position="131"/>
    </location>
</feature>
<reference evidence="2 3" key="1">
    <citation type="journal article" date="2015" name="Nature">
        <title>rRNA introns, odd ribosomes, and small enigmatic genomes across a large radiation of phyla.</title>
        <authorList>
            <person name="Brown C.T."/>
            <person name="Hug L.A."/>
            <person name="Thomas B.C."/>
            <person name="Sharon I."/>
            <person name="Castelle C.J."/>
            <person name="Singh A."/>
            <person name="Wilkins M.J."/>
            <person name="Williams K.H."/>
            <person name="Banfield J.F."/>
        </authorList>
    </citation>
    <scope>NUCLEOTIDE SEQUENCE [LARGE SCALE GENOMIC DNA]</scope>
</reference>
<name>A0A0G1N6B7_9BACT</name>
<sequence length="157" mass="16799">MAVLITVSSILIITAVVAALNRFLPFPLCPICSGVSATWLFLTAFVIAGFLEREAFMPLVLLLMGGTVVGISYQGERALLWARENPLLWKTLVIIAGMPAAFWAASRPNAGLLAAEAMILGALAYIFFLAGGGSPLVGPEKKSVRIDELEKKMKDCC</sequence>
<feature type="transmembrane region" description="Helical" evidence="1">
    <location>
        <begin position="55"/>
        <end position="75"/>
    </location>
</feature>
<keyword evidence="1" id="KW-1133">Transmembrane helix</keyword>
<organism evidence="2 3">
    <name type="scientific">Candidatus Giovannonibacteria bacterium GW2011_GWB1_45_9b</name>
    <dbReference type="NCBI Taxonomy" id="1618653"/>
    <lineage>
        <taxon>Bacteria</taxon>
        <taxon>Candidatus Giovannoniibacteriota</taxon>
    </lineage>
</organism>
<comment type="caution">
    <text evidence="2">The sequence shown here is derived from an EMBL/GenBank/DDBJ whole genome shotgun (WGS) entry which is preliminary data.</text>
</comment>
<keyword evidence="1" id="KW-0472">Membrane</keyword>
<dbReference type="EMBL" id="LCLL01000029">
    <property type="protein sequence ID" value="KKU15857.1"/>
    <property type="molecule type" value="Genomic_DNA"/>
</dbReference>
<keyword evidence="1" id="KW-0812">Transmembrane</keyword>
<feature type="transmembrane region" description="Helical" evidence="1">
    <location>
        <begin position="87"/>
        <end position="105"/>
    </location>
</feature>
<evidence type="ECO:0000256" key="1">
    <source>
        <dbReference type="SAM" id="Phobius"/>
    </source>
</evidence>